<dbReference type="InterPro" id="IPR040911">
    <property type="entry name" value="Exostosin_GT47"/>
</dbReference>
<evidence type="ECO:0000259" key="1">
    <source>
        <dbReference type="Pfam" id="PF03016"/>
    </source>
</evidence>
<name>A0A2H0KCR8_9BACT</name>
<protein>
    <recommendedName>
        <fullName evidence="1">Exostosin GT47 domain-containing protein</fullName>
    </recommendedName>
</protein>
<gene>
    <name evidence="2" type="ORF">COV91_01030</name>
</gene>
<evidence type="ECO:0000313" key="2">
    <source>
        <dbReference type="EMBL" id="PIQ69058.1"/>
    </source>
</evidence>
<dbReference type="InterPro" id="IPR004263">
    <property type="entry name" value="Exostosin"/>
</dbReference>
<accession>A0A2H0KCR8</accession>
<organism evidence="2 3">
    <name type="scientific">Candidatus Taylorbacteria bacterium CG11_big_fil_rev_8_21_14_0_20_46_11</name>
    <dbReference type="NCBI Taxonomy" id="1975025"/>
    <lineage>
        <taxon>Bacteria</taxon>
        <taxon>Candidatus Tayloriibacteriota</taxon>
    </lineage>
</organism>
<dbReference type="EMBL" id="PCVG01000014">
    <property type="protein sequence ID" value="PIQ69058.1"/>
    <property type="molecule type" value="Genomic_DNA"/>
</dbReference>
<comment type="caution">
    <text evidence="2">The sequence shown here is derived from an EMBL/GenBank/DDBJ whole genome shotgun (WGS) entry which is preliminary data.</text>
</comment>
<evidence type="ECO:0000313" key="3">
    <source>
        <dbReference type="Proteomes" id="UP000229342"/>
    </source>
</evidence>
<dbReference type="AlphaFoldDB" id="A0A2H0KCR8"/>
<dbReference type="PANTHER" id="PTHR11062">
    <property type="entry name" value="EXOSTOSIN HEPARAN SULFATE GLYCOSYLTRANSFERASE -RELATED"/>
    <property type="match status" value="1"/>
</dbReference>
<dbReference type="Proteomes" id="UP000229342">
    <property type="component" value="Unassembled WGS sequence"/>
</dbReference>
<feature type="domain" description="Exostosin GT47" evidence="1">
    <location>
        <begin position="235"/>
        <end position="310"/>
    </location>
</feature>
<dbReference type="Pfam" id="PF03016">
    <property type="entry name" value="Exostosin_GT47"/>
    <property type="match status" value="1"/>
</dbReference>
<dbReference type="GO" id="GO:0016757">
    <property type="term" value="F:glycosyltransferase activity"/>
    <property type="evidence" value="ECO:0007669"/>
    <property type="project" value="InterPro"/>
</dbReference>
<sequence length="357" mass="42247">MGINVYIEKQGAPELPYSLVFWPNYRFPISPKRLFLSEIMEAYEEPFFCIVDNIEEADFVAVPHEYFFVETQFPRYLSQVFELAKSVRKKVLLFDYTDWVDRTAKLPEHAILFRVSVYRHHKKENEIVMPYFVEDIGDRYKILPREKGEKPIVGYCGQAQFGSKTKKFRAVLKRLLSSFLLLLRWDKNPSVHTRGIFWRSKALRVLRGSSFACNFVERPFYSMHQNGVTVAPSQLRHEYVENLRESDLALCVRGDSNTSQRFYETLSSTRIPLFVDTDCVLPLEEIISYDRVILRVPSRSVKVLEELVRKWWNQETVESFKEKGEDGLSIYKKYLRLDSFFKVVFDRKNSPYKKILF</sequence>
<proteinExistence type="predicted"/>
<reference evidence="2 3" key="1">
    <citation type="submission" date="2017-09" db="EMBL/GenBank/DDBJ databases">
        <title>Depth-based differentiation of microbial function through sediment-hosted aquifers and enrichment of novel symbionts in the deep terrestrial subsurface.</title>
        <authorList>
            <person name="Probst A.J."/>
            <person name="Ladd B."/>
            <person name="Jarett J.K."/>
            <person name="Geller-Mcgrath D.E."/>
            <person name="Sieber C.M."/>
            <person name="Emerson J.B."/>
            <person name="Anantharaman K."/>
            <person name="Thomas B.C."/>
            <person name="Malmstrom R."/>
            <person name="Stieglmeier M."/>
            <person name="Klingl A."/>
            <person name="Woyke T."/>
            <person name="Ryan C.M."/>
            <person name="Banfield J.F."/>
        </authorList>
    </citation>
    <scope>NUCLEOTIDE SEQUENCE [LARGE SCALE GENOMIC DNA]</scope>
    <source>
        <strain evidence="2">CG11_big_fil_rev_8_21_14_0_20_46_11</strain>
    </source>
</reference>